<dbReference type="NCBIfam" id="TIGR00997">
    <property type="entry name" value="ispZ"/>
    <property type="match status" value="1"/>
</dbReference>
<evidence type="ECO:0000313" key="7">
    <source>
        <dbReference type="EMBL" id="SUA51242.1"/>
    </source>
</evidence>
<organism evidence="7 8">
    <name type="scientific">Oligella ureolytica</name>
    <dbReference type="NCBI Taxonomy" id="90244"/>
    <lineage>
        <taxon>Bacteria</taxon>
        <taxon>Pseudomonadati</taxon>
        <taxon>Pseudomonadota</taxon>
        <taxon>Betaproteobacteria</taxon>
        <taxon>Burkholderiales</taxon>
        <taxon>Alcaligenaceae</taxon>
        <taxon>Oligella</taxon>
    </lineage>
</organism>
<evidence type="ECO:0000313" key="6">
    <source>
        <dbReference type="EMBL" id="QPT40474.1"/>
    </source>
</evidence>
<evidence type="ECO:0000256" key="3">
    <source>
        <dbReference type="ARBA" id="ARBA00022989"/>
    </source>
</evidence>
<dbReference type="Pfam" id="PF04279">
    <property type="entry name" value="IspA"/>
    <property type="match status" value="1"/>
</dbReference>
<keyword evidence="3 5" id="KW-1133">Transmembrane helix</keyword>
<comment type="function">
    <text evidence="5">Plays a role in cell envelope biogenesis, maintenance of cell envelope integrity and membrane homeostasis.</text>
</comment>
<feature type="transmembrane region" description="Helical" evidence="5">
    <location>
        <begin position="81"/>
        <end position="99"/>
    </location>
</feature>
<proteinExistence type="inferred from homology"/>
<comment type="similarity">
    <text evidence="5">Belongs to the YciB family.</text>
</comment>
<keyword evidence="1 5" id="KW-1003">Cell membrane</keyword>
<dbReference type="OrthoDB" id="9788219at2"/>
<dbReference type="Proteomes" id="UP000594903">
    <property type="component" value="Chromosome"/>
</dbReference>
<keyword evidence="4 5" id="KW-0472">Membrane</keyword>
<dbReference type="PANTHER" id="PTHR36917:SF1">
    <property type="entry name" value="INNER MEMBRANE-SPANNING PROTEIN YCIB"/>
    <property type="match status" value="1"/>
</dbReference>
<reference evidence="6 9" key="2">
    <citation type="submission" date="2020-12" db="EMBL/GenBank/DDBJ databases">
        <title>FDA dAtabase for Regulatory Grade micrObial Sequences (FDA-ARGOS): Supporting development and validation of Infectious Disease Dx tests.</title>
        <authorList>
            <person name="Sproer C."/>
            <person name="Gronow S."/>
            <person name="Severitt S."/>
            <person name="Schroder I."/>
            <person name="Tallon L."/>
            <person name="Sadzewicz L."/>
            <person name="Zhao X."/>
            <person name="Boylan J."/>
            <person name="Ott S."/>
            <person name="Bowen H."/>
            <person name="Vavikolanu K."/>
            <person name="Mehta A."/>
            <person name="Aluvathingal J."/>
            <person name="Nadendla S."/>
            <person name="Lowell S."/>
            <person name="Myers T."/>
            <person name="Yan Y."/>
            <person name="Sichtig H."/>
        </authorList>
    </citation>
    <scope>NUCLEOTIDE SEQUENCE [LARGE SCALE GENOMIC DNA]</scope>
    <source>
        <strain evidence="6 9">FDAARGOS_872</strain>
    </source>
</reference>
<dbReference type="STRING" id="1122619.GCA_000373745_00662"/>
<keyword evidence="9" id="KW-1185">Reference proteome</keyword>
<keyword evidence="5" id="KW-0997">Cell inner membrane</keyword>
<dbReference type="Proteomes" id="UP000254603">
    <property type="component" value="Unassembled WGS sequence"/>
</dbReference>
<evidence type="ECO:0000256" key="5">
    <source>
        <dbReference type="HAMAP-Rule" id="MF_00189"/>
    </source>
</evidence>
<dbReference type="AlphaFoldDB" id="A0A378XES2"/>
<name>A0A378XES2_9BURK</name>
<evidence type="ECO:0000313" key="8">
    <source>
        <dbReference type="Proteomes" id="UP000254603"/>
    </source>
</evidence>
<dbReference type="InterPro" id="IPR006008">
    <property type="entry name" value="YciB"/>
</dbReference>
<dbReference type="HAMAP" id="MF_00189">
    <property type="entry name" value="YciB"/>
    <property type="match status" value="1"/>
</dbReference>
<evidence type="ECO:0000256" key="4">
    <source>
        <dbReference type="ARBA" id="ARBA00023136"/>
    </source>
</evidence>
<keyword evidence="2 5" id="KW-0812">Transmembrane</keyword>
<feature type="transmembrane region" description="Helical" evidence="5">
    <location>
        <begin position="12"/>
        <end position="41"/>
    </location>
</feature>
<dbReference type="RefSeq" id="WP_018573840.1">
    <property type="nucleotide sequence ID" value="NZ_CP065725.1"/>
</dbReference>
<dbReference type="EMBL" id="CP065725">
    <property type="protein sequence ID" value="QPT40474.1"/>
    <property type="molecule type" value="Genomic_DNA"/>
</dbReference>
<feature type="transmembrane region" description="Helical" evidence="5">
    <location>
        <begin position="150"/>
        <end position="173"/>
    </location>
</feature>
<dbReference type="EMBL" id="UGSB01000001">
    <property type="protein sequence ID" value="SUA51242.1"/>
    <property type="molecule type" value="Genomic_DNA"/>
</dbReference>
<feature type="transmembrane region" description="Helical" evidence="5">
    <location>
        <begin position="53"/>
        <end position="69"/>
    </location>
</feature>
<dbReference type="PANTHER" id="PTHR36917">
    <property type="entry name" value="INTRACELLULAR SEPTATION PROTEIN A-RELATED"/>
    <property type="match status" value="1"/>
</dbReference>
<protein>
    <recommendedName>
        <fullName evidence="5">Inner membrane-spanning protein YciB</fullName>
    </recommendedName>
</protein>
<dbReference type="NCBIfam" id="NF001325">
    <property type="entry name" value="PRK00259.1-3"/>
    <property type="match status" value="1"/>
</dbReference>
<reference evidence="7 8" key="1">
    <citation type="submission" date="2018-06" db="EMBL/GenBank/DDBJ databases">
        <authorList>
            <consortium name="Pathogen Informatics"/>
            <person name="Doyle S."/>
        </authorList>
    </citation>
    <scope>NUCLEOTIDE SEQUENCE [LARGE SCALE GENOMIC DNA]</scope>
    <source>
        <strain evidence="7 8">NCTC11997</strain>
    </source>
</reference>
<evidence type="ECO:0000256" key="2">
    <source>
        <dbReference type="ARBA" id="ARBA00022692"/>
    </source>
</evidence>
<comment type="subcellular location">
    <subcellularLocation>
        <location evidence="5">Cell inner membrane</location>
        <topology evidence="5">Multi-pass membrane protein</topology>
    </subcellularLocation>
</comment>
<dbReference type="GO" id="GO:0005886">
    <property type="term" value="C:plasma membrane"/>
    <property type="evidence" value="ECO:0007669"/>
    <property type="project" value="UniProtKB-SubCell"/>
</dbReference>
<evidence type="ECO:0000313" key="9">
    <source>
        <dbReference type="Proteomes" id="UP000594903"/>
    </source>
</evidence>
<gene>
    <name evidence="5 7" type="primary">yciB</name>
    <name evidence="6" type="ORF">I6G29_02375</name>
    <name evidence="7" type="ORF">NCTC11997_00524</name>
</gene>
<sequence>MNKIIFDFLPLILFFIALKMGDIYLATKVAIAATVIQILWLKVRQKKIESSHWLNLIVIVLFGGLTIYLQDESFIKWKPTILYWAFGIVISGALLLFKNNVIKRLMGTQITLPEAVWTKLAYSWSAFFVFMGILNLFVAFSGYFTTDQWATFKVFGLTVLLIVFVIGQSLMLAKYLQDDDSQA</sequence>
<accession>A0A378XES2</accession>
<feature type="transmembrane region" description="Helical" evidence="5">
    <location>
        <begin position="120"/>
        <end position="144"/>
    </location>
</feature>
<evidence type="ECO:0000256" key="1">
    <source>
        <dbReference type="ARBA" id="ARBA00022475"/>
    </source>
</evidence>